<keyword evidence="3" id="KW-0255">Endonuclease</keyword>
<comment type="caution">
    <text evidence="3">The sequence shown here is derived from an EMBL/GenBank/DDBJ whole genome shotgun (WGS) entry which is preliminary data.</text>
</comment>
<evidence type="ECO:0000313" key="3">
    <source>
        <dbReference type="EMBL" id="TQM37538.1"/>
    </source>
</evidence>
<protein>
    <submittedName>
        <fullName evidence="3">Putative restriction endonuclease</fullName>
    </submittedName>
</protein>
<feature type="region of interest" description="Disordered" evidence="1">
    <location>
        <begin position="190"/>
        <end position="222"/>
    </location>
</feature>
<dbReference type="EMBL" id="VFPH01000002">
    <property type="protein sequence ID" value="TQM37538.1"/>
    <property type="molecule type" value="Genomic_DNA"/>
</dbReference>
<dbReference type="Gene3D" id="3.90.1570.10">
    <property type="entry name" value="tt1808, chain A"/>
    <property type="match status" value="1"/>
</dbReference>
<accession>A0A543FUM8</accession>
<reference evidence="3 4" key="1">
    <citation type="submission" date="2019-06" db="EMBL/GenBank/DDBJ databases">
        <title>Sequencing the genomes of 1000 actinobacteria strains.</title>
        <authorList>
            <person name="Klenk H.-P."/>
        </authorList>
    </citation>
    <scope>NUCLEOTIDE SEQUENCE [LARGE SCALE GENOMIC DNA]</scope>
    <source>
        <strain evidence="3 4">DSM 45511</strain>
    </source>
</reference>
<evidence type="ECO:0000313" key="4">
    <source>
        <dbReference type="Proteomes" id="UP000319818"/>
    </source>
</evidence>
<dbReference type="Pfam" id="PF05685">
    <property type="entry name" value="Uma2"/>
    <property type="match status" value="1"/>
</dbReference>
<feature type="domain" description="Putative restriction endonuclease" evidence="2">
    <location>
        <begin position="17"/>
        <end position="185"/>
    </location>
</feature>
<sequence>MERSIFDHEGPWTEAAYLTLKHDGRVEVVDGTLLIGPNARPRRARAIERVRAAVAAVLPDGLVVRGPVPLRLGLDCVLVPDLIVTAAPTEERTGDEPAEDAEPVVLDAAAALLVIEVVGSDHGAADRSFKLQLYARSRIPYSLLLDHDGPFAVVDMIIGGRYHEYARAGGDETLLIEEPFRLELDLAEITAPDSAPPATSPAEGPPTQTLPVIPTEEPGVKA</sequence>
<dbReference type="Proteomes" id="UP000319818">
    <property type="component" value="Unassembled WGS sequence"/>
</dbReference>
<evidence type="ECO:0000259" key="2">
    <source>
        <dbReference type="Pfam" id="PF05685"/>
    </source>
</evidence>
<proteinExistence type="predicted"/>
<keyword evidence="4" id="KW-1185">Reference proteome</keyword>
<dbReference type="GO" id="GO:0004519">
    <property type="term" value="F:endonuclease activity"/>
    <property type="evidence" value="ECO:0007669"/>
    <property type="project" value="UniProtKB-KW"/>
</dbReference>
<dbReference type="AlphaFoldDB" id="A0A543FUM8"/>
<keyword evidence="3" id="KW-0378">Hydrolase</keyword>
<gene>
    <name evidence="3" type="ORF">FB388_4755</name>
</gene>
<dbReference type="RefSeq" id="WP_170225800.1">
    <property type="nucleotide sequence ID" value="NZ_VFPH01000002.1"/>
</dbReference>
<dbReference type="SUPFAM" id="SSF52980">
    <property type="entry name" value="Restriction endonuclease-like"/>
    <property type="match status" value="1"/>
</dbReference>
<dbReference type="CDD" id="cd06260">
    <property type="entry name" value="DUF820-like"/>
    <property type="match status" value="1"/>
</dbReference>
<evidence type="ECO:0000256" key="1">
    <source>
        <dbReference type="SAM" id="MobiDB-lite"/>
    </source>
</evidence>
<name>A0A543FUM8_9PSEU</name>
<keyword evidence="3" id="KW-0540">Nuclease</keyword>
<dbReference type="InterPro" id="IPR008538">
    <property type="entry name" value="Uma2"/>
</dbReference>
<dbReference type="InterPro" id="IPR012296">
    <property type="entry name" value="Nuclease_put_TT1808"/>
</dbReference>
<dbReference type="InterPro" id="IPR011335">
    <property type="entry name" value="Restrct_endonuc-II-like"/>
</dbReference>
<organism evidence="3 4">
    <name type="scientific">Pseudonocardia cypriaca</name>
    <dbReference type="NCBI Taxonomy" id="882449"/>
    <lineage>
        <taxon>Bacteria</taxon>
        <taxon>Bacillati</taxon>
        <taxon>Actinomycetota</taxon>
        <taxon>Actinomycetes</taxon>
        <taxon>Pseudonocardiales</taxon>
        <taxon>Pseudonocardiaceae</taxon>
        <taxon>Pseudonocardia</taxon>
    </lineage>
</organism>